<evidence type="ECO:0000313" key="3">
    <source>
        <dbReference type="Proteomes" id="UP000481033"/>
    </source>
</evidence>
<feature type="transmembrane region" description="Helical" evidence="1">
    <location>
        <begin position="159"/>
        <end position="180"/>
    </location>
</feature>
<comment type="caution">
    <text evidence="2">The sequence shown here is derived from an EMBL/GenBank/DDBJ whole genome shotgun (WGS) entry which is preliminary data.</text>
</comment>
<dbReference type="NCBIfam" id="NF045624">
    <property type="entry name" value="filament_FraC"/>
    <property type="match status" value="1"/>
</dbReference>
<evidence type="ECO:0000256" key="1">
    <source>
        <dbReference type="SAM" id="Phobius"/>
    </source>
</evidence>
<keyword evidence="3" id="KW-1185">Reference proteome</keyword>
<dbReference type="InterPro" id="IPR054663">
    <property type="entry name" value="FraC"/>
</dbReference>
<reference evidence="2 3" key="1">
    <citation type="journal article" date="2020" name="Microb. Ecol.">
        <title>Ecogenomics of the Marine Benthic Filamentous Cyanobacterium Adonisia.</title>
        <authorList>
            <person name="Walter J.M."/>
            <person name="Coutinho F.H."/>
            <person name="Leomil L."/>
            <person name="Hargreaves P.I."/>
            <person name="Campeao M.E."/>
            <person name="Vieira V.V."/>
            <person name="Silva B.S."/>
            <person name="Fistarol G.O."/>
            <person name="Salomon P.S."/>
            <person name="Sawabe T."/>
            <person name="Mino S."/>
            <person name="Hosokawa M."/>
            <person name="Miyashita H."/>
            <person name="Maruyama F."/>
            <person name="van Verk M.C."/>
            <person name="Dutilh B.E."/>
            <person name="Thompson C.C."/>
            <person name="Thompson F.L."/>
        </authorList>
    </citation>
    <scope>NUCLEOTIDE SEQUENCE [LARGE SCALE GENOMIC DNA]</scope>
    <source>
        <strain evidence="2 3">CCMR0081</strain>
    </source>
</reference>
<feature type="transmembrane region" description="Helical" evidence="1">
    <location>
        <begin position="94"/>
        <end position="112"/>
    </location>
</feature>
<evidence type="ECO:0000313" key="2">
    <source>
        <dbReference type="EMBL" id="NEZ54336.1"/>
    </source>
</evidence>
<keyword evidence="1" id="KW-1133">Transmembrane helix</keyword>
<accession>A0A6M0RDP7</accession>
<proteinExistence type="predicted"/>
<gene>
    <name evidence="2" type="ORF">DXZ20_01200</name>
</gene>
<keyword evidence="1" id="KW-0812">Transmembrane</keyword>
<feature type="transmembrane region" description="Helical" evidence="1">
    <location>
        <begin position="43"/>
        <end position="64"/>
    </location>
</feature>
<dbReference type="Proteomes" id="UP000481033">
    <property type="component" value="Unassembled WGS sequence"/>
</dbReference>
<feature type="transmembrane region" description="Helical" evidence="1">
    <location>
        <begin position="12"/>
        <end position="31"/>
    </location>
</feature>
<dbReference type="RefSeq" id="WP_163664257.1">
    <property type="nucleotide sequence ID" value="NZ_QXHD01000003.1"/>
</dbReference>
<protein>
    <recommendedName>
        <fullName evidence="4">Filament integrity protein</fullName>
    </recommendedName>
</protein>
<organism evidence="2 3">
    <name type="scientific">Adonisia turfae CCMR0081</name>
    <dbReference type="NCBI Taxonomy" id="2292702"/>
    <lineage>
        <taxon>Bacteria</taxon>
        <taxon>Bacillati</taxon>
        <taxon>Cyanobacteriota</taxon>
        <taxon>Adonisia</taxon>
        <taxon>Adonisia turfae</taxon>
    </lineage>
</organism>
<name>A0A6M0RDP7_9CYAN</name>
<dbReference type="Pfam" id="PF24301">
    <property type="entry name" value="FraC"/>
    <property type="match status" value="1"/>
</dbReference>
<dbReference type="EMBL" id="QXHD01000003">
    <property type="protein sequence ID" value="NEZ54336.1"/>
    <property type="molecule type" value="Genomic_DNA"/>
</dbReference>
<dbReference type="AlphaFoldDB" id="A0A6M0RDP7"/>
<sequence length="189" mass="21273">MGELEPVFPLKAVMFQIVFLLVAIALEGMVLRQQLRLGYKQSIRYAAAVNLLAVVVGWLAFLAIEPLFEPRLQAQVISYVLFDNLINNTLKPQMGWIILVMGLVAFFMTLILKLKGLELMMRAANEWNLPSKPKNLTRKERYSRSRTGTTLYKEAASQFAIAVLQANALSFSAILLLLILRSYVLRGVA</sequence>
<evidence type="ECO:0008006" key="4">
    <source>
        <dbReference type="Google" id="ProtNLM"/>
    </source>
</evidence>
<keyword evidence="1" id="KW-0472">Membrane</keyword>